<name>A0A174NFJ0_9FIRM</name>
<reference evidence="1 2" key="1">
    <citation type="submission" date="2015-09" db="EMBL/GenBank/DDBJ databases">
        <authorList>
            <consortium name="Pathogen Informatics"/>
        </authorList>
    </citation>
    <scope>NUCLEOTIDE SEQUENCE [LARGE SCALE GENOMIC DNA]</scope>
    <source>
        <strain evidence="1 2">2789STDY5834865</strain>
    </source>
</reference>
<organism evidence="1 2">
    <name type="scientific">Enterocloster clostridioformis</name>
    <dbReference type="NCBI Taxonomy" id="1531"/>
    <lineage>
        <taxon>Bacteria</taxon>
        <taxon>Bacillati</taxon>
        <taxon>Bacillota</taxon>
        <taxon>Clostridia</taxon>
        <taxon>Lachnospirales</taxon>
        <taxon>Lachnospiraceae</taxon>
        <taxon>Enterocloster</taxon>
    </lineage>
</organism>
<evidence type="ECO:0000313" key="2">
    <source>
        <dbReference type="Proteomes" id="UP000095512"/>
    </source>
</evidence>
<sequence>MFLAEFLGVTSFPVGYIGLAGLGIVDDMGTQDSNLRYAFLRRLDLRRQFVVVGGGCRRFFCQLRIIQQLMFGKKIYSLRHLFQVKNLGPACIPRAFPSL</sequence>
<evidence type="ECO:0000313" key="1">
    <source>
        <dbReference type="EMBL" id="CUP44745.1"/>
    </source>
</evidence>
<dbReference type="AlphaFoldDB" id="A0A174NFJ0"/>
<gene>
    <name evidence="1" type="ORF">ERS852480_03350</name>
</gene>
<protein>
    <submittedName>
        <fullName evidence="1">Uncharacterized protein</fullName>
    </submittedName>
</protein>
<accession>A0A174NFJ0</accession>
<dbReference type="Proteomes" id="UP000095512">
    <property type="component" value="Unassembled WGS sequence"/>
</dbReference>
<proteinExistence type="predicted"/>
<dbReference type="EMBL" id="CZAB01000034">
    <property type="protein sequence ID" value="CUP44745.1"/>
    <property type="molecule type" value="Genomic_DNA"/>
</dbReference>